<accession>A0A852ZFK1</accession>
<dbReference type="EMBL" id="JACBZH010000001">
    <property type="protein sequence ID" value="NYH91951.1"/>
    <property type="molecule type" value="Genomic_DNA"/>
</dbReference>
<evidence type="ECO:0000313" key="2">
    <source>
        <dbReference type="EMBL" id="NYH91951.1"/>
    </source>
</evidence>
<dbReference type="RefSeq" id="WP_337796166.1">
    <property type="nucleotide sequence ID" value="NZ_BAAARR010000001.1"/>
</dbReference>
<dbReference type="AlphaFoldDB" id="A0A852ZFK1"/>
<reference evidence="2 3" key="1">
    <citation type="submission" date="2020-07" db="EMBL/GenBank/DDBJ databases">
        <title>Sequencing the genomes of 1000 actinobacteria strains.</title>
        <authorList>
            <person name="Klenk H.-P."/>
        </authorList>
    </citation>
    <scope>NUCLEOTIDE SEQUENCE [LARGE SCALE GENOMIC DNA]</scope>
    <source>
        <strain evidence="2 3">DSM 18448</strain>
    </source>
</reference>
<dbReference type="SUPFAM" id="SSF48208">
    <property type="entry name" value="Six-hairpin glycosidases"/>
    <property type="match status" value="1"/>
</dbReference>
<protein>
    <submittedName>
        <fullName evidence="2">Putative alpha-1,6-mannanase (GH76 family)</fullName>
    </submittedName>
</protein>
<dbReference type="PANTHER" id="PTHR47791">
    <property type="entry name" value="MEIOTICALLY UP-REGULATED GENE 191 PROTEIN"/>
    <property type="match status" value="1"/>
</dbReference>
<comment type="caution">
    <text evidence="2">The sequence shown here is derived from an EMBL/GenBank/DDBJ whole genome shotgun (WGS) entry which is preliminary data.</text>
</comment>
<dbReference type="Proteomes" id="UP000579605">
    <property type="component" value="Unassembled WGS sequence"/>
</dbReference>
<organism evidence="2 3">
    <name type="scientific">Actinopolymorpha rutila</name>
    <dbReference type="NCBI Taxonomy" id="446787"/>
    <lineage>
        <taxon>Bacteria</taxon>
        <taxon>Bacillati</taxon>
        <taxon>Actinomycetota</taxon>
        <taxon>Actinomycetes</taxon>
        <taxon>Propionibacteriales</taxon>
        <taxon>Actinopolymorphaceae</taxon>
        <taxon>Actinopolymorpha</taxon>
    </lineage>
</organism>
<gene>
    <name evidence="2" type="ORF">F4554_004589</name>
</gene>
<keyword evidence="3" id="KW-1185">Reference proteome</keyword>
<dbReference type="Pfam" id="PF03663">
    <property type="entry name" value="Glyco_hydro_76"/>
    <property type="match status" value="1"/>
</dbReference>
<dbReference type="InterPro" id="IPR008928">
    <property type="entry name" value="6-hairpin_glycosidase_sf"/>
</dbReference>
<proteinExistence type="predicted"/>
<dbReference type="Gene3D" id="1.50.10.20">
    <property type="match status" value="1"/>
</dbReference>
<keyword evidence="1" id="KW-0732">Signal</keyword>
<feature type="chain" id="PRO_5032610928" evidence="1">
    <location>
        <begin position="36"/>
        <end position="535"/>
    </location>
</feature>
<feature type="signal peptide" evidence="1">
    <location>
        <begin position="1"/>
        <end position="35"/>
    </location>
</feature>
<evidence type="ECO:0000313" key="3">
    <source>
        <dbReference type="Proteomes" id="UP000579605"/>
    </source>
</evidence>
<dbReference type="InterPro" id="IPR053169">
    <property type="entry name" value="MUG_Protein"/>
</dbReference>
<evidence type="ECO:0000256" key="1">
    <source>
        <dbReference type="SAM" id="SignalP"/>
    </source>
</evidence>
<dbReference type="PANTHER" id="PTHR47791:SF3">
    <property type="entry name" value="MEIOTICALLY UP-REGULATED GENE 191 PROTEIN"/>
    <property type="match status" value="1"/>
</dbReference>
<name>A0A852ZFK1_9ACTN</name>
<sequence>MSRTPSRSSHLVPRVLAAAGTLALGFGVLTGTAAAAPQPVRGTPAHPAVKVATAATGAKPATATTATRPSTLTLGAPVCGTLCDGAPVTDAREDRLADGTTIYGRSIELHLSDRDAMGWASINNGDPTDEVWLDRSYDGGKTVADTKLGDATIPAGKRGTTTAMFNVNDPDHQRTGVLRACGKAGNRDDVRCTAWTGVERPNTQGTPTKRAVEALVKLYNRDTGLWNTTGWWNSANALTAVLDYELATGDRSYDWIIANTYDKNLHAQGGNFTNDYIDDTGWWALAWIRAYDLTGQQRYLETAKYDVDYMWSTHDDVCGGGVVWNVNQRYKNAVTNELFIKAAASLHNRIPGDSEYLGRALNIWQWFRASGMINSDNLINDGLNGTTCQNNGQTTWTYNQGIVLGALTELAAATKDSSYLTQARELADASTGSEYLNPDGVLTEPCEPNGCGADGPTFKGVYVRNLGELNAMLRGRPYQRYLQRQATVSYLRDRNRFDQYGVHWAGPIEAISAATQQSATEAQIAPLWGRGSNQG</sequence>
<dbReference type="InterPro" id="IPR005198">
    <property type="entry name" value="Glyco_hydro_76"/>
</dbReference>
<dbReference type="GO" id="GO:0005975">
    <property type="term" value="P:carbohydrate metabolic process"/>
    <property type="evidence" value="ECO:0007669"/>
    <property type="project" value="InterPro"/>
</dbReference>